<keyword evidence="1" id="KW-0732">Signal</keyword>
<sequence>MIRGALIALFAMALPAVAQEQVNEGTGARLRALDKLTGHVEDLVIVNGGTQAFGRIRVALRECRYPEGNPAGDAYAFVTVTETGKDVPVFSGWIVASSPALNAMDHPRYDIWALACTTS</sequence>
<gene>
    <name evidence="2" type="ORF">VK792_03820</name>
</gene>
<proteinExistence type="predicted"/>
<dbReference type="Pfam" id="PF09923">
    <property type="entry name" value="DUF2155"/>
    <property type="match status" value="1"/>
</dbReference>
<evidence type="ECO:0000313" key="2">
    <source>
        <dbReference type="EMBL" id="MEC3860401.1"/>
    </source>
</evidence>
<name>A0ABU6HDD4_9RHOB</name>
<feature type="signal peptide" evidence="1">
    <location>
        <begin position="1"/>
        <end position="18"/>
    </location>
</feature>
<dbReference type="RefSeq" id="WP_326296024.1">
    <property type="nucleotide sequence ID" value="NZ_JAYLLH010000003.1"/>
</dbReference>
<dbReference type="Proteomes" id="UP001348149">
    <property type="component" value="Unassembled WGS sequence"/>
</dbReference>
<dbReference type="InterPro" id="IPR019225">
    <property type="entry name" value="DUF2155"/>
</dbReference>
<evidence type="ECO:0000313" key="3">
    <source>
        <dbReference type="Proteomes" id="UP001348149"/>
    </source>
</evidence>
<keyword evidence="3" id="KW-1185">Reference proteome</keyword>
<protein>
    <submittedName>
        <fullName evidence="2">DUF2155 domain-containing protein</fullName>
    </submittedName>
</protein>
<evidence type="ECO:0000256" key="1">
    <source>
        <dbReference type="SAM" id="SignalP"/>
    </source>
</evidence>
<feature type="chain" id="PRO_5047338078" evidence="1">
    <location>
        <begin position="19"/>
        <end position="119"/>
    </location>
</feature>
<organism evidence="2 3">
    <name type="scientific">Mesobacterium hydrothermale</name>
    <dbReference type="NCBI Taxonomy" id="3111907"/>
    <lineage>
        <taxon>Bacteria</taxon>
        <taxon>Pseudomonadati</taxon>
        <taxon>Pseudomonadota</taxon>
        <taxon>Alphaproteobacteria</taxon>
        <taxon>Rhodobacterales</taxon>
        <taxon>Roseobacteraceae</taxon>
        <taxon>Mesobacterium</taxon>
    </lineage>
</organism>
<comment type="caution">
    <text evidence="2">The sequence shown here is derived from an EMBL/GenBank/DDBJ whole genome shotgun (WGS) entry which is preliminary data.</text>
</comment>
<reference evidence="2 3" key="1">
    <citation type="submission" date="2024-01" db="EMBL/GenBank/DDBJ databases">
        <title>Mesobacterium rodlantinim sp. nov., isolated from shallow sea hydrothermal systems off Kueishantao Island.</title>
        <authorList>
            <person name="Su Z."/>
            <person name="Tang K."/>
        </authorList>
    </citation>
    <scope>NUCLEOTIDE SEQUENCE [LARGE SCALE GENOMIC DNA]</scope>
    <source>
        <strain evidence="2 3">TK19101</strain>
    </source>
</reference>
<accession>A0ABU6HDD4</accession>
<dbReference type="EMBL" id="JAYLLH010000003">
    <property type="protein sequence ID" value="MEC3860401.1"/>
    <property type="molecule type" value="Genomic_DNA"/>
</dbReference>